<accession>A0A8A3S4H8</accession>
<proteinExistence type="predicted"/>
<dbReference type="KEGG" id="maqe:RJ40_05710"/>
<dbReference type="Proteomes" id="UP001042704">
    <property type="component" value="Chromosome"/>
</dbReference>
<gene>
    <name evidence="1" type="ORF">RJ40_05710</name>
</gene>
<reference evidence="1" key="2">
    <citation type="submission" date="2019-02" db="EMBL/GenBank/DDBJ databases">
        <authorList>
            <person name="Chen S.-C."/>
            <person name="Chien H.-H."/>
            <person name="Lai M.-C."/>
        </authorList>
    </citation>
    <scope>NUCLEOTIDE SEQUENCE</scope>
    <source>
        <strain evidence="1">N2F9704</strain>
    </source>
</reference>
<keyword evidence="2" id="KW-1185">Reference proteome</keyword>
<protein>
    <submittedName>
        <fullName evidence="1">Uncharacterized protein</fullName>
    </submittedName>
</protein>
<dbReference type="EMBL" id="CP036172">
    <property type="protein sequence ID" value="QSZ67025.1"/>
    <property type="molecule type" value="Genomic_DNA"/>
</dbReference>
<evidence type="ECO:0000313" key="2">
    <source>
        <dbReference type="Proteomes" id="UP001042704"/>
    </source>
</evidence>
<reference evidence="1" key="1">
    <citation type="journal article" date="2001" name="Int. J. Syst. Evol. Microbiol.">
        <title>Methanofollis aquaemaris sp. nov., a methanogen isolated from an aquaculture fish pond.</title>
        <authorList>
            <person name="Lai M.C."/>
            <person name="Chen S.C."/>
        </authorList>
    </citation>
    <scope>NUCLEOTIDE SEQUENCE</scope>
    <source>
        <strain evidence="1">N2F9704</strain>
    </source>
</reference>
<dbReference type="RefSeq" id="WP_265582397.1">
    <property type="nucleotide sequence ID" value="NZ_CP036172.1"/>
</dbReference>
<organism evidence="1 2">
    <name type="scientific">Methanofollis aquaemaris</name>
    <dbReference type="NCBI Taxonomy" id="126734"/>
    <lineage>
        <taxon>Archaea</taxon>
        <taxon>Methanobacteriati</taxon>
        <taxon>Methanobacteriota</taxon>
        <taxon>Stenosarchaea group</taxon>
        <taxon>Methanomicrobia</taxon>
        <taxon>Methanomicrobiales</taxon>
        <taxon>Methanomicrobiaceae</taxon>
        <taxon>Methanofollis</taxon>
    </lineage>
</organism>
<dbReference type="GeneID" id="76423837"/>
<evidence type="ECO:0000313" key="1">
    <source>
        <dbReference type="EMBL" id="QSZ67025.1"/>
    </source>
</evidence>
<name>A0A8A3S4H8_9EURY</name>
<sequence>MIKRIGIRAFSMLLAMLLVSVTMVPVVSASDEKCENTNAIGIDVPVPEPVVVPSDEKLQSLRERDDGVIIESTITYLTYWNKKMKWDLSEEEIKRYSQDLEEKVLVGYYDANDGYYRIHDLDIFGKELGLVLGLNTEQTIAFVRTHREQLAKDHQNYHCDFFPPNNQIKHYISPSTRSAPYAHGKMYYLYIITNFQTPSSDGAWTAAHRDDAMNDAYVGTNAIRQQAPSGANAVNDGGSYTVTVSGSNTGDNSQAWGVNGWMEEAASNIGYSDSNGDGRTTDDMARSIKSWSGADTVIILYLTHDDMGGYAIGPDQGYADRTALSYWGRADWGRFDSVAASYEHESLHLYGALDEYAGASFCGQSSILAVSPMHDMYTNTNHVSCPSPTNSVMRDPYSTSTISTSTRRFIGWGDNDSDGILDPIDPTPWG</sequence>
<dbReference type="AlphaFoldDB" id="A0A8A3S4H8"/>